<evidence type="ECO:0000256" key="3">
    <source>
        <dbReference type="ARBA" id="ARBA00022679"/>
    </source>
</evidence>
<dbReference type="InterPro" id="IPR029044">
    <property type="entry name" value="Nucleotide-diphossugar_trans"/>
</dbReference>
<dbReference type="InterPro" id="IPR039528">
    <property type="entry name" value="DPM1-like"/>
</dbReference>
<dbReference type="GO" id="GO:0016020">
    <property type="term" value="C:membrane"/>
    <property type="evidence" value="ECO:0007669"/>
    <property type="project" value="GOC"/>
</dbReference>
<comment type="caution">
    <text evidence="5">The sequence shown here is derived from an EMBL/GenBank/DDBJ whole genome shotgun (WGS) entry which is preliminary data.</text>
</comment>
<dbReference type="EMBL" id="VLKF01000001">
    <property type="protein sequence ID" value="TWH72819.1"/>
    <property type="molecule type" value="Genomic_DNA"/>
</dbReference>
<evidence type="ECO:0000256" key="1">
    <source>
        <dbReference type="ARBA" id="ARBA00006739"/>
    </source>
</evidence>
<dbReference type="Pfam" id="PF00535">
    <property type="entry name" value="Glycos_transf_2"/>
    <property type="match status" value="1"/>
</dbReference>
<keyword evidence="2 5" id="KW-0328">Glycosyltransferase</keyword>
<gene>
    <name evidence="5" type="ORF">JD78_01341</name>
</gene>
<comment type="similarity">
    <text evidence="1">Belongs to the glycosyltransferase 2 family.</text>
</comment>
<evidence type="ECO:0000256" key="2">
    <source>
        <dbReference type="ARBA" id="ARBA00022676"/>
    </source>
</evidence>
<keyword evidence="6" id="KW-1185">Reference proteome</keyword>
<evidence type="ECO:0000259" key="4">
    <source>
        <dbReference type="Pfam" id="PF00535"/>
    </source>
</evidence>
<sequence>MTDGAGPEGSVLVVIPTYEEVGSLGAVLDRLHAAVPAAHVLVVDDASPDGTGELADARAAADHRVHVLHRAGKQGLGPAYVAGFRWAAEHGCAVVVEMDADGSHPPERLPALLAALADADLALGSRWVPGGQVRDWPRRRQAISRIGNVYTRWALRLPLADATGGFRAARADLLARLPFDQVASQGYCFQVDWAWRAVRSGARVVEVPITFTERTVGRSKMSGSIVGEALARVTWWGVLDRLADRLPGRVPRPVPARSRDGRTQALQ</sequence>
<keyword evidence="3 5" id="KW-0808">Transferase</keyword>
<dbReference type="GO" id="GO:0009247">
    <property type="term" value="P:glycolipid biosynthetic process"/>
    <property type="evidence" value="ECO:0007669"/>
    <property type="project" value="TreeGrafter"/>
</dbReference>
<dbReference type="Gene3D" id="3.90.550.10">
    <property type="entry name" value="Spore Coat Polysaccharide Biosynthesis Protein SpsA, Chain A"/>
    <property type="match status" value="1"/>
</dbReference>
<protein>
    <submittedName>
        <fullName evidence="5">Dolichol-phosphate mannosyltransferase</fullName>
    </submittedName>
</protein>
<dbReference type="PANTHER" id="PTHR43398">
    <property type="entry name" value="DOLICHOL-PHOSPHATE MANNOSYLTRANSFERASE SUBUNIT 1"/>
    <property type="match status" value="1"/>
</dbReference>
<reference evidence="5 6" key="1">
    <citation type="submission" date="2019-07" db="EMBL/GenBank/DDBJ databases">
        <title>R&amp;d 2014.</title>
        <authorList>
            <person name="Klenk H.-P."/>
        </authorList>
    </citation>
    <scope>NUCLEOTIDE SEQUENCE [LARGE SCALE GENOMIC DNA]</scope>
    <source>
        <strain evidence="5 6">DSM 45764</strain>
    </source>
</reference>
<dbReference type="PANTHER" id="PTHR43398:SF1">
    <property type="entry name" value="DOLICHOL-PHOSPHATE MANNOSYLTRANSFERASE SUBUNIT 1"/>
    <property type="match status" value="1"/>
</dbReference>
<proteinExistence type="inferred from homology"/>
<accession>A0A562IP65</accession>
<name>A0A562IP65_9ACTN</name>
<organism evidence="5 6">
    <name type="scientific">Modestobacter roseus</name>
    <dbReference type="NCBI Taxonomy" id="1181884"/>
    <lineage>
        <taxon>Bacteria</taxon>
        <taxon>Bacillati</taxon>
        <taxon>Actinomycetota</taxon>
        <taxon>Actinomycetes</taxon>
        <taxon>Geodermatophilales</taxon>
        <taxon>Geodermatophilaceae</taxon>
        <taxon>Modestobacter</taxon>
    </lineage>
</organism>
<evidence type="ECO:0000313" key="5">
    <source>
        <dbReference type="EMBL" id="TWH72819.1"/>
    </source>
</evidence>
<feature type="domain" description="Glycosyltransferase 2-like" evidence="4">
    <location>
        <begin position="13"/>
        <end position="175"/>
    </location>
</feature>
<dbReference type="Proteomes" id="UP000321490">
    <property type="component" value="Unassembled WGS sequence"/>
</dbReference>
<dbReference type="AlphaFoldDB" id="A0A562IP65"/>
<dbReference type="SUPFAM" id="SSF53448">
    <property type="entry name" value="Nucleotide-diphospho-sugar transferases"/>
    <property type="match status" value="1"/>
</dbReference>
<dbReference type="FunFam" id="3.90.550.10:FF:000122">
    <property type="entry name" value="Dolichol-phosphate mannosyltransferase subunit 1"/>
    <property type="match status" value="1"/>
</dbReference>
<dbReference type="GO" id="GO:0004582">
    <property type="term" value="F:dolichyl-phosphate beta-D-mannosyltransferase activity"/>
    <property type="evidence" value="ECO:0007669"/>
    <property type="project" value="InterPro"/>
</dbReference>
<dbReference type="InterPro" id="IPR001173">
    <property type="entry name" value="Glyco_trans_2-like"/>
</dbReference>
<dbReference type="CDD" id="cd06442">
    <property type="entry name" value="DPM1_like"/>
    <property type="match status" value="1"/>
</dbReference>
<dbReference type="RefSeq" id="WP_166521041.1">
    <property type="nucleotide sequence ID" value="NZ_ML762502.1"/>
</dbReference>
<evidence type="ECO:0000313" key="6">
    <source>
        <dbReference type="Proteomes" id="UP000321490"/>
    </source>
</evidence>